<keyword evidence="2" id="KW-0805">Transcription regulation</keyword>
<evidence type="ECO:0000313" key="6">
    <source>
        <dbReference type="EMBL" id="AKU97505.1"/>
    </source>
</evidence>
<feature type="domain" description="HTH lysR-type" evidence="5">
    <location>
        <begin position="4"/>
        <end position="61"/>
    </location>
</feature>
<dbReference type="EMBL" id="CP012333">
    <property type="protein sequence ID" value="AKU97505.1"/>
    <property type="molecule type" value="Genomic_DNA"/>
</dbReference>
<dbReference type="PROSITE" id="PS50931">
    <property type="entry name" value="HTH_LYSR"/>
    <property type="match status" value="1"/>
</dbReference>
<keyword evidence="7" id="KW-1185">Reference proteome</keyword>
<dbReference type="InterPro" id="IPR005119">
    <property type="entry name" value="LysR_subst-bd"/>
</dbReference>
<dbReference type="PANTHER" id="PTHR30537:SF3">
    <property type="entry name" value="TRANSCRIPTIONAL REGULATORY PROTEIN"/>
    <property type="match status" value="1"/>
</dbReference>
<dbReference type="Gene3D" id="3.40.190.290">
    <property type="match status" value="1"/>
</dbReference>
<dbReference type="InterPro" id="IPR000847">
    <property type="entry name" value="LysR_HTH_N"/>
</dbReference>
<dbReference type="RefSeq" id="WP_169927662.1">
    <property type="nucleotide sequence ID" value="NZ_CP012333.1"/>
</dbReference>
<dbReference type="KEGG" id="llu:AKJ09_04169"/>
<dbReference type="InterPro" id="IPR058163">
    <property type="entry name" value="LysR-type_TF_proteobact-type"/>
</dbReference>
<evidence type="ECO:0000256" key="2">
    <source>
        <dbReference type="ARBA" id="ARBA00023015"/>
    </source>
</evidence>
<dbReference type="InterPro" id="IPR036390">
    <property type="entry name" value="WH_DNA-bd_sf"/>
</dbReference>
<gene>
    <name evidence="6" type="ORF">AKJ09_04169</name>
</gene>
<reference evidence="6 7" key="1">
    <citation type="submission" date="2015-08" db="EMBL/GenBank/DDBJ databases">
        <authorList>
            <person name="Babu N.S."/>
            <person name="Beckwith C.J."/>
            <person name="Beseler K.G."/>
            <person name="Brison A."/>
            <person name="Carone J.V."/>
            <person name="Caskin T.P."/>
            <person name="Diamond M."/>
            <person name="Durham M.E."/>
            <person name="Foxe J.M."/>
            <person name="Go M."/>
            <person name="Henderson B.A."/>
            <person name="Jones I.B."/>
            <person name="McGettigan J.A."/>
            <person name="Micheletti S.J."/>
            <person name="Nasrallah M.E."/>
            <person name="Ortiz D."/>
            <person name="Piller C.R."/>
            <person name="Privatt S.R."/>
            <person name="Schneider S.L."/>
            <person name="Sharp S."/>
            <person name="Smith T.C."/>
            <person name="Stanton J.D."/>
            <person name="Ullery H.E."/>
            <person name="Wilson R.J."/>
            <person name="Serrano M.G."/>
            <person name="Buck G."/>
            <person name="Lee V."/>
            <person name="Wang Y."/>
            <person name="Carvalho R."/>
            <person name="Voegtly L."/>
            <person name="Shi R."/>
            <person name="Duckworth R."/>
            <person name="Johnson A."/>
            <person name="Loviza R."/>
            <person name="Walstead R."/>
            <person name="Shah Z."/>
            <person name="Kiflezghi M."/>
            <person name="Wade K."/>
            <person name="Ball S.L."/>
            <person name="Bradley K.W."/>
            <person name="Asai D.J."/>
            <person name="Bowman C.A."/>
            <person name="Russell D.A."/>
            <person name="Pope W.H."/>
            <person name="Jacobs-Sera D."/>
            <person name="Hendrix R.W."/>
            <person name="Hatfull G.F."/>
        </authorList>
    </citation>
    <scope>NUCLEOTIDE SEQUENCE [LARGE SCALE GENOMIC DNA]</scope>
    <source>
        <strain evidence="6 7">DSM 27648</strain>
    </source>
</reference>
<dbReference type="PANTHER" id="PTHR30537">
    <property type="entry name" value="HTH-TYPE TRANSCRIPTIONAL REGULATOR"/>
    <property type="match status" value="1"/>
</dbReference>
<sequence length="298" mass="32801">MQDVVWRDLEVFLALHRTGSHARAAKALGIDPTTVGRRLGTLEEGLGTRLFVRTPKGLSLTAMGTTLLPRALRVEEEMVSLGRELQGADANVEGTVRLTAGDGFVRYVLVPALAKLREGRPRLTIELRAETQLLDLSRREADVAVRLVAPKEPALVSRNVGSMAFGIFASRPYLDRRGSIKSTRDLASHDWIGFESELDRLPQNRWLRELVPAIRYVVRATATTIQTAACVEGVGLALLPEVVALHERSLVRVLPKVSPPPRAAFAVYHSDLKKNARVALVVRWVSGLMDEVSARQTP</sequence>
<accession>A0A0K1PVE8</accession>
<organism evidence="6 7">
    <name type="scientific">Labilithrix luteola</name>
    <dbReference type="NCBI Taxonomy" id="1391654"/>
    <lineage>
        <taxon>Bacteria</taxon>
        <taxon>Pseudomonadati</taxon>
        <taxon>Myxococcota</taxon>
        <taxon>Polyangia</taxon>
        <taxon>Polyangiales</taxon>
        <taxon>Labilitrichaceae</taxon>
        <taxon>Labilithrix</taxon>
    </lineage>
</organism>
<dbReference type="Gene3D" id="1.10.10.10">
    <property type="entry name" value="Winged helix-like DNA-binding domain superfamily/Winged helix DNA-binding domain"/>
    <property type="match status" value="1"/>
</dbReference>
<comment type="similarity">
    <text evidence="1">Belongs to the LysR transcriptional regulatory family.</text>
</comment>
<dbReference type="GO" id="GO:0003700">
    <property type="term" value="F:DNA-binding transcription factor activity"/>
    <property type="evidence" value="ECO:0007669"/>
    <property type="project" value="InterPro"/>
</dbReference>
<evidence type="ECO:0000259" key="5">
    <source>
        <dbReference type="PROSITE" id="PS50931"/>
    </source>
</evidence>
<evidence type="ECO:0000256" key="4">
    <source>
        <dbReference type="ARBA" id="ARBA00023163"/>
    </source>
</evidence>
<evidence type="ECO:0000256" key="3">
    <source>
        <dbReference type="ARBA" id="ARBA00023125"/>
    </source>
</evidence>
<keyword evidence="4" id="KW-0804">Transcription</keyword>
<dbReference type="Pfam" id="PF03466">
    <property type="entry name" value="LysR_substrate"/>
    <property type="match status" value="1"/>
</dbReference>
<dbReference type="AlphaFoldDB" id="A0A0K1PVE8"/>
<dbReference type="GO" id="GO:0043565">
    <property type="term" value="F:sequence-specific DNA binding"/>
    <property type="evidence" value="ECO:0007669"/>
    <property type="project" value="TreeGrafter"/>
</dbReference>
<keyword evidence="3" id="KW-0238">DNA-binding</keyword>
<dbReference type="SUPFAM" id="SSF53850">
    <property type="entry name" value="Periplasmic binding protein-like II"/>
    <property type="match status" value="1"/>
</dbReference>
<dbReference type="Pfam" id="PF00126">
    <property type="entry name" value="HTH_1"/>
    <property type="match status" value="1"/>
</dbReference>
<evidence type="ECO:0000313" key="7">
    <source>
        <dbReference type="Proteomes" id="UP000064967"/>
    </source>
</evidence>
<proteinExistence type="inferred from homology"/>
<evidence type="ECO:0000256" key="1">
    <source>
        <dbReference type="ARBA" id="ARBA00009437"/>
    </source>
</evidence>
<dbReference type="InterPro" id="IPR036388">
    <property type="entry name" value="WH-like_DNA-bd_sf"/>
</dbReference>
<dbReference type="SUPFAM" id="SSF46785">
    <property type="entry name" value="Winged helix' DNA-binding domain"/>
    <property type="match status" value="1"/>
</dbReference>
<protein>
    <submittedName>
        <fullName evidence="6">Transcriptional regulator, LysR family</fullName>
    </submittedName>
</protein>
<name>A0A0K1PVE8_9BACT</name>
<dbReference type="Proteomes" id="UP000064967">
    <property type="component" value="Chromosome"/>
</dbReference>
<dbReference type="STRING" id="1391654.AKJ09_04169"/>
<dbReference type="GO" id="GO:0006351">
    <property type="term" value="P:DNA-templated transcription"/>
    <property type="evidence" value="ECO:0007669"/>
    <property type="project" value="TreeGrafter"/>
</dbReference>